<dbReference type="Proteomes" id="UP000223913">
    <property type="component" value="Unassembled WGS sequence"/>
</dbReference>
<dbReference type="InterPro" id="IPR003826">
    <property type="entry name" value="AdoMetDC_fam_prok"/>
</dbReference>
<feature type="active site" description="Proton donor; for catalytic activity" evidence="10">
    <location>
        <position position="105"/>
    </location>
</feature>
<evidence type="ECO:0000313" key="12">
    <source>
        <dbReference type="EMBL" id="PHN02269.1"/>
    </source>
</evidence>
<keyword evidence="2 10" id="KW-0210">Decarboxylase</keyword>
<feature type="chain" id="PRO_5023298810" description="S-adenosylmethionine decarboxylase alpha chain" evidence="10">
    <location>
        <begin position="85"/>
        <end position="138"/>
    </location>
</feature>
<comment type="cofactor">
    <cofactor evidence="10">
        <name>pyruvate</name>
        <dbReference type="ChEBI" id="CHEBI:15361"/>
    </cofactor>
    <text evidence="10">Binds 1 pyruvoyl group covalently per subunit.</text>
</comment>
<dbReference type="Pfam" id="PF02675">
    <property type="entry name" value="AdoMet_dc"/>
    <property type="match status" value="1"/>
</dbReference>
<evidence type="ECO:0000256" key="4">
    <source>
        <dbReference type="ARBA" id="ARBA00023066"/>
    </source>
</evidence>
<dbReference type="GO" id="GO:0008295">
    <property type="term" value="P:spermidine biosynthetic process"/>
    <property type="evidence" value="ECO:0007669"/>
    <property type="project" value="UniProtKB-UniRule"/>
</dbReference>
<keyword evidence="5 10" id="KW-0620">Polyamine biosynthesis</keyword>
<keyword evidence="1 10" id="KW-0949">S-adenosyl-L-methionine</keyword>
<sequence length="138" mass="15647">MNKRLPVSKSTLKEAEKRTLPPPRTLGRHWLIELKDCAPGLLQDVPGVERIMRKAATVAEVHIVSGHFHQFSPYGVSGVLVIQESHLTIHTWPEYAYAAVDIFTCSPELRVREAIRQLQQDLEAGEVEVKMLERGRLE</sequence>
<dbReference type="PANTHER" id="PTHR33866:SF2">
    <property type="entry name" value="S-ADENOSYLMETHIONINE DECARBOXYLASE PROENZYME"/>
    <property type="match status" value="1"/>
</dbReference>
<keyword evidence="4 10" id="KW-0745">Spermidine biosynthesis</keyword>
<dbReference type="GO" id="GO:0004014">
    <property type="term" value="F:adenosylmethionine decarboxylase activity"/>
    <property type="evidence" value="ECO:0007669"/>
    <property type="project" value="UniProtKB-UniRule"/>
</dbReference>
<comment type="subunit">
    <text evidence="10">Heterotetramer of two alpha and two beta chains arranged as a dimer of alpha/beta heterodimers.</text>
</comment>
<feature type="chain" id="PRO_5023298811" description="S-adenosylmethionine decarboxylase beta chain" evidence="10">
    <location>
        <begin position="1"/>
        <end position="84"/>
    </location>
</feature>
<feature type="region of interest" description="Disordered" evidence="11">
    <location>
        <begin position="1"/>
        <end position="21"/>
    </location>
</feature>
<evidence type="ECO:0000256" key="2">
    <source>
        <dbReference type="ARBA" id="ARBA00022793"/>
    </source>
</evidence>
<evidence type="ECO:0000256" key="1">
    <source>
        <dbReference type="ARBA" id="ARBA00022691"/>
    </source>
</evidence>
<dbReference type="UniPathway" id="UPA00331">
    <property type="reaction ID" value="UER00451"/>
</dbReference>
<name>A0A2D0N2B4_FLAN2</name>
<evidence type="ECO:0000256" key="10">
    <source>
        <dbReference type="HAMAP-Rule" id="MF_00464"/>
    </source>
</evidence>
<dbReference type="InterPro" id="IPR016067">
    <property type="entry name" value="S-AdoMet_deCO2ase_core"/>
</dbReference>
<dbReference type="HAMAP" id="MF_00464">
    <property type="entry name" value="AdoMetDC_1"/>
    <property type="match status" value="1"/>
</dbReference>
<comment type="caution">
    <text evidence="12">The sequence shown here is derived from an EMBL/GenBank/DDBJ whole genome shotgun (WGS) entry which is preliminary data.</text>
</comment>
<evidence type="ECO:0000313" key="13">
    <source>
        <dbReference type="Proteomes" id="UP000223913"/>
    </source>
</evidence>
<dbReference type="EMBL" id="PDUD01000042">
    <property type="protein sequence ID" value="PHN02269.1"/>
    <property type="molecule type" value="Genomic_DNA"/>
</dbReference>
<keyword evidence="8 10" id="KW-0704">Schiff base</keyword>
<keyword evidence="9 10" id="KW-0670">Pyruvate</keyword>
<feature type="modified residue" description="Pyruvic acid (Ser); by autocatalysis" evidence="10">
    <location>
        <position position="85"/>
    </location>
</feature>
<dbReference type="InterPro" id="IPR042286">
    <property type="entry name" value="AdoMetDC_C"/>
</dbReference>
<evidence type="ECO:0000256" key="3">
    <source>
        <dbReference type="ARBA" id="ARBA00022813"/>
    </source>
</evidence>
<keyword evidence="7 10" id="KW-0456">Lyase</keyword>
<proteinExistence type="inferred from homology"/>
<evidence type="ECO:0000256" key="6">
    <source>
        <dbReference type="ARBA" id="ARBA00023145"/>
    </source>
</evidence>
<comment type="pathway">
    <text evidence="10">Amine and polyamine biosynthesis; S-adenosylmethioninamine biosynthesis; S-adenosylmethioninamine from S-adenosyl-L-methionine: step 1/1.</text>
</comment>
<gene>
    <name evidence="12" type="primary">speD</name>
    <name evidence="10" type="synonym">speH</name>
    <name evidence="12" type="ORF">CRP01_32745</name>
</gene>
<dbReference type="GO" id="GO:0005829">
    <property type="term" value="C:cytosol"/>
    <property type="evidence" value="ECO:0007669"/>
    <property type="project" value="TreeGrafter"/>
</dbReference>
<accession>A0A2D0N2B4</accession>
<dbReference type="SUPFAM" id="SSF56276">
    <property type="entry name" value="S-adenosylmethionine decarboxylase"/>
    <property type="match status" value="1"/>
</dbReference>
<dbReference type="Gene3D" id="3.30.160.750">
    <property type="match status" value="1"/>
</dbReference>
<keyword evidence="13" id="KW-1185">Reference proteome</keyword>
<feature type="active site" description="Proton acceptor; for processing activity" evidence="10">
    <location>
        <position position="90"/>
    </location>
</feature>
<dbReference type="InterPro" id="IPR017716">
    <property type="entry name" value="S-AdoMet_deCOase_pro-enz"/>
</dbReference>
<protein>
    <recommendedName>
        <fullName evidence="10">S-adenosylmethionine decarboxylase proenzyme</fullName>
        <shortName evidence="10">AdoMetDC</shortName>
        <shortName evidence="10">SAMDC</shortName>
        <ecNumber evidence="10">4.1.1.50</ecNumber>
    </recommendedName>
    <component>
        <recommendedName>
            <fullName evidence="10">S-adenosylmethionine decarboxylase beta chain</fullName>
        </recommendedName>
    </component>
    <component>
        <recommendedName>
            <fullName evidence="10">S-adenosylmethionine decarboxylase alpha chain</fullName>
        </recommendedName>
    </component>
</protein>
<keyword evidence="6 10" id="KW-0865">Zymogen</keyword>
<dbReference type="PANTHER" id="PTHR33866">
    <property type="entry name" value="S-ADENOSYLMETHIONINE DECARBOXYLASE PROENZYME"/>
    <property type="match status" value="1"/>
</dbReference>
<feature type="site" description="Cleavage (non-hydrolytic); by autolysis" evidence="10">
    <location>
        <begin position="84"/>
        <end position="85"/>
    </location>
</feature>
<evidence type="ECO:0000256" key="11">
    <source>
        <dbReference type="SAM" id="MobiDB-lite"/>
    </source>
</evidence>
<dbReference type="AlphaFoldDB" id="A0A2D0N2B4"/>
<comment type="function">
    <text evidence="10">Catalyzes the decarboxylation of S-adenosylmethionine to S-adenosylmethioninamine (dcAdoMet), the propylamine donor required for the synthesis of the polyamines spermine and spermidine from the diamine putrescine.</text>
</comment>
<evidence type="ECO:0000256" key="8">
    <source>
        <dbReference type="ARBA" id="ARBA00023270"/>
    </source>
</evidence>
<reference evidence="12 13" key="1">
    <citation type="submission" date="2017-10" db="EMBL/GenBank/DDBJ databases">
        <title>The draft genome sequence of Lewinella nigricans NBRC 102662.</title>
        <authorList>
            <person name="Wang K."/>
        </authorList>
    </citation>
    <scope>NUCLEOTIDE SEQUENCE [LARGE SCALE GENOMIC DNA]</scope>
    <source>
        <strain evidence="12 13">NBRC 102662</strain>
    </source>
</reference>
<comment type="catalytic activity">
    <reaction evidence="10">
        <text>S-adenosyl-L-methionine + H(+) = S-adenosyl 3-(methylsulfanyl)propylamine + CO2</text>
        <dbReference type="Rhea" id="RHEA:15981"/>
        <dbReference type="ChEBI" id="CHEBI:15378"/>
        <dbReference type="ChEBI" id="CHEBI:16526"/>
        <dbReference type="ChEBI" id="CHEBI:57443"/>
        <dbReference type="ChEBI" id="CHEBI:59789"/>
        <dbReference type="EC" id="4.1.1.50"/>
    </reaction>
</comment>
<dbReference type="InterPro" id="IPR042284">
    <property type="entry name" value="AdoMetDC_N"/>
</dbReference>
<feature type="active site" description="Schiff-base intermediate with substrate; via pyruvic acid" evidence="10">
    <location>
        <position position="85"/>
    </location>
</feature>
<organism evidence="12 13">
    <name type="scientific">Flavilitoribacter nigricans (strain ATCC 23147 / DSM 23189 / NBRC 102662 / NCIMB 1420 / SS-2)</name>
    <name type="common">Lewinella nigricans</name>
    <dbReference type="NCBI Taxonomy" id="1122177"/>
    <lineage>
        <taxon>Bacteria</taxon>
        <taxon>Pseudomonadati</taxon>
        <taxon>Bacteroidota</taxon>
        <taxon>Saprospiria</taxon>
        <taxon>Saprospirales</taxon>
        <taxon>Lewinellaceae</taxon>
        <taxon>Flavilitoribacter</taxon>
    </lineage>
</organism>
<comment type="PTM">
    <text evidence="10">Is synthesized initially as an inactive proenzyme. Formation of the active enzyme involves a self-maturation process in which the active site pyruvoyl group is generated from an internal serine residue via an autocatalytic post-translational modification. Two non-identical subunits are generated from the proenzyme in this reaction, and the pyruvate is formed at the N-terminus of the alpha chain, which is derived from the carboxyl end of the proenzyme. The post-translation cleavage follows an unusual pathway, termed non-hydrolytic serinolysis, in which the side chain hydroxyl group of the serine supplies its oxygen atom to form the C-terminus of the beta chain, while the remainder of the serine residue undergoes an oxidative deamination to produce ammonia and the pyruvoyl group blocking the N-terminus of the alpha chain.</text>
</comment>
<dbReference type="Gene3D" id="3.30.360.110">
    <property type="entry name" value="S-adenosylmethionine decarboxylase domain"/>
    <property type="match status" value="1"/>
</dbReference>
<keyword evidence="3 10" id="KW-0068">Autocatalytic cleavage</keyword>
<dbReference type="OrthoDB" id="9793120at2"/>
<evidence type="ECO:0000256" key="7">
    <source>
        <dbReference type="ARBA" id="ARBA00023239"/>
    </source>
</evidence>
<evidence type="ECO:0000256" key="5">
    <source>
        <dbReference type="ARBA" id="ARBA00023115"/>
    </source>
</evidence>
<comment type="similarity">
    <text evidence="10">Belongs to the prokaryotic AdoMetDC family. Type 1 subfamily.</text>
</comment>
<dbReference type="EC" id="4.1.1.50" evidence="10"/>
<dbReference type="NCBIfam" id="TIGR03330">
    <property type="entry name" value="SAM_DCase_Bsu"/>
    <property type="match status" value="1"/>
</dbReference>
<evidence type="ECO:0000256" key="9">
    <source>
        <dbReference type="ARBA" id="ARBA00023317"/>
    </source>
</evidence>